<dbReference type="PANTHER" id="PTHR45732">
    <property type="entry name" value="ADP-RIBOSYLATION FACTOR-LIKE PROTEIN 8"/>
    <property type="match status" value="1"/>
</dbReference>
<dbReference type="Gene3D" id="3.40.50.300">
    <property type="entry name" value="P-loop containing nucleotide triphosphate hydrolases"/>
    <property type="match status" value="1"/>
</dbReference>
<name>A0A2K3KK66_TRIPR</name>
<organism evidence="1 2">
    <name type="scientific">Trifolium pratense</name>
    <name type="common">Red clover</name>
    <dbReference type="NCBI Taxonomy" id="57577"/>
    <lineage>
        <taxon>Eukaryota</taxon>
        <taxon>Viridiplantae</taxon>
        <taxon>Streptophyta</taxon>
        <taxon>Embryophyta</taxon>
        <taxon>Tracheophyta</taxon>
        <taxon>Spermatophyta</taxon>
        <taxon>Magnoliopsida</taxon>
        <taxon>eudicotyledons</taxon>
        <taxon>Gunneridae</taxon>
        <taxon>Pentapetalae</taxon>
        <taxon>rosids</taxon>
        <taxon>fabids</taxon>
        <taxon>Fabales</taxon>
        <taxon>Fabaceae</taxon>
        <taxon>Papilionoideae</taxon>
        <taxon>50 kb inversion clade</taxon>
        <taxon>NPAAA clade</taxon>
        <taxon>Hologalegina</taxon>
        <taxon>IRL clade</taxon>
        <taxon>Trifolieae</taxon>
        <taxon>Trifolium</taxon>
    </lineage>
</organism>
<dbReference type="ExpressionAtlas" id="A0A2K3KK66">
    <property type="expression patterns" value="baseline"/>
</dbReference>
<dbReference type="Proteomes" id="UP000236291">
    <property type="component" value="Unassembled WGS sequence"/>
</dbReference>
<dbReference type="AlphaFoldDB" id="A0A2K3KK66"/>
<proteinExistence type="predicted"/>
<reference evidence="1 2" key="1">
    <citation type="journal article" date="2014" name="Am. J. Bot.">
        <title>Genome assembly and annotation for red clover (Trifolium pratense; Fabaceae).</title>
        <authorList>
            <person name="Istvanek J."/>
            <person name="Jaros M."/>
            <person name="Krenek A."/>
            <person name="Repkova J."/>
        </authorList>
    </citation>
    <scope>NUCLEOTIDE SEQUENCE [LARGE SCALE GENOMIC DNA]</scope>
    <source>
        <strain evidence="2">cv. Tatra</strain>
        <tissue evidence="1">Young leaves</tissue>
    </source>
</reference>
<accession>A0A2K3KK66</accession>
<dbReference type="InterPro" id="IPR027417">
    <property type="entry name" value="P-loop_NTPase"/>
</dbReference>
<comment type="caution">
    <text evidence="1">The sequence shown here is derived from an EMBL/GenBank/DDBJ whole genome shotgun (WGS) entry which is preliminary data.</text>
</comment>
<dbReference type="EMBL" id="ASHM01099675">
    <property type="protein sequence ID" value="PNX66667.1"/>
    <property type="molecule type" value="Genomic_DNA"/>
</dbReference>
<dbReference type="SUPFAM" id="SSF52540">
    <property type="entry name" value="P-loop containing nucleoside triphosphate hydrolases"/>
    <property type="match status" value="1"/>
</dbReference>
<evidence type="ECO:0000313" key="2">
    <source>
        <dbReference type="Proteomes" id="UP000236291"/>
    </source>
</evidence>
<dbReference type="PANTHER" id="PTHR45732:SF12">
    <property type="entry name" value="ADP-RIBOSYLATION FACTOR-LIKE PROTEIN 8C"/>
    <property type="match status" value="1"/>
</dbReference>
<sequence length="42" mass="4697">MGLWDSLLNWLRSLFFKQEMELSLVGLQNAGKTSLVNSIAVS</sequence>
<evidence type="ECO:0000313" key="1">
    <source>
        <dbReference type="EMBL" id="PNX66667.1"/>
    </source>
</evidence>
<gene>
    <name evidence="1" type="ORF">L195_g055213</name>
</gene>
<protein>
    <submittedName>
        <fullName evidence="1">ADP-ribosylation factor-like protein 8a-like</fullName>
    </submittedName>
</protein>
<dbReference type="STRING" id="57577.A0A2K3KK66"/>
<reference evidence="1 2" key="2">
    <citation type="journal article" date="2017" name="Front. Plant Sci.">
        <title>Gene Classification and Mining of Molecular Markers Useful in Red Clover (Trifolium pratense) Breeding.</title>
        <authorList>
            <person name="Istvanek J."/>
            <person name="Dluhosova J."/>
            <person name="Dluhos P."/>
            <person name="Patkova L."/>
            <person name="Nedelnik J."/>
            <person name="Repkova J."/>
        </authorList>
    </citation>
    <scope>NUCLEOTIDE SEQUENCE [LARGE SCALE GENOMIC DNA]</scope>
    <source>
        <strain evidence="2">cv. Tatra</strain>
        <tissue evidence="1">Young leaves</tissue>
    </source>
</reference>